<dbReference type="OrthoDB" id="9815830at2"/>
<sequence length="99" mass="10564">MSKKIAERFQTAVPYGTLTVNLSGSFLLGLMIGSGRGTDFLLFAGTGFMGAYTTFSTFKLESVTLAGQSQFGKFAGYMGVTYLLGLVLAYTGYCLGRLL</sequence>
<organism evidence="15 16">
    <name type="scientific">Paenibacillus ginsengarvi</name>
    <dbReference type="NCBI Taxonomy" id="400777"/>
    <lineage>
        <taxon>Bacteria</taxon>
        <taxon>Bacillati</taxon>
        <taxon>Bacillota</taxon>
        <taxon>Bacilli</taxon>
        <taxon>Bacillales</taxon>
        <taxon>Paenibacillaceae</taxon>
        <taxon>Paenibacillus</taxon>
    </lineage>
</organism>
<comment type="activity regulation">
    <text evidence="14">Na(+) is not transported, but it plays an essential structural role and its presence is essential for fluoride channel function.</text>
</comment>
<dbReference type="PANTHER" id="PTHR28259">
    <property type="entry name" value="FLUORIDE EXPORT PROTEIN 1-RELATED"/>
    <property type="match status" value="1"/>
</dbReference>
<evidence type="ECO:0000256" key="6">
    <source>
        <dbReference type="ARBA" id="ARBA00022989"/>
    </source>
</evidence>
<evidence type="ECO:0000256" key="12">
    <source>
        <dbReference type="ARBA" id="ARBA00035585"/>
    </source>
</evidence>
<dbReference type="HAMAP" id="MF_00454">
    <property type="entry name" value="FluC"/>
    <property type="match status" value="1"/>
</dbReference>
<evidence type="ECO:0000256" key="7">
    <source>
        <dbReference type="ARBA" id="ARBA00023053"/>
    </source>
</evidence>
<feature type="transmembrane region" description="Helical" evidence="14">
    <location>
        <begin position="74"/>
        <end position="93"/>
    </location>
</feature>
<comment type="function">
    <text evidence="13 14">Fluoride-specific ion channel. Important for reducing fluoride concentration in the cell, thus reducing its toxicity.</text>
</comment>
<evidence type="ECO:0000256" key="4">
    <source>
        <dbReference type="ARBA" id="ARBA00022692"/>
    </source>
</evidence>
<evidence type="ECO:0000313" key="15">
    <source>
        <dbReference type="EMBL" id="RKN87014.1"/>
    </source>
</evidence>
<feature type="binding site" evidence="14">
    <location>
        <position position="53"/>
    </location>
    <ligand>
        <name>Na(+)</name>
        <dbReference type="ChEBI" id="CHEBI:29101"/>
        <note>structural</note>
    </ligand>
</feature>
<gene>
    <name evidence="14" type="primary">fluC</name>
    <name evidence="14" type="synonym">crcB</name>
    <name evidence="15" type="ORF">D7M11_01645</name>
</gene>
<comment type="similarity">
    <text evidence="11 14">Belongs to the fluoride channel Fluc/FEX (TC 1.A.43) family.</text>
</comment>
<evidence type="ECO:0000256" key="14">
    <source>
        <dbReference type="HAMAP-Rule" id="MF_00454"/>
    </source>
</evidence>
<comment type="subcellular location">
    <subcellularLocation>
        <location evidence="1 14">Cell membrane</location>
        <topology evidence="1 14">Multi-pass membrane protein</topology>
    </subcellularLocation>
</comment>
<comment type="caution">
    <text evidence="14">Lacks conserved residue(s) required for the propagation of feature annotation.</text>
</comment>
<reference evidence="15 16" key="1">
    <citation type="journal article" date="2007" name="Int. J. Syst. Evol. Microbiol.">
        <title>Paenibacillus ginsengarvi sp. nov., isolated from soil from ginseng cultivation.</title>
        <authorList>
            <person name="Yoon M.H."/>
            <person name="Ten L.N."/>
            <person name="Im W.T."/>
        </authorList>
    </citation>
    <scope>NUCLEOTIDE SEQUENCE [LARGE SCALE GENOMIC DNA]</scope>
    <source>
        <strain evidence="15 16">KCTC 13059</strain>
    </source>
</reference>
<keyword evidence="7 14" id="KW-0915">Sodium</keyword>
<comment type="caution">
    <text evidence="15">The sequence shown here is derived from an EMBL/GenBank/DDBJ whole genome shotgun (WGS) entry which is preliminary data.</text>
</comment>
<evidence type="ECO:0000256" key="2">
    <source>
        <dbReference type="ARBA" id="ARBA00022448"/>
    </source>
</evidence>
<dbReference type="InterPro" id="IPR003691">
    <property type="entry name" value="FluC"/>
</dbReference>
<keyword evidence="10 14" id="KW-0407">Ion channel</keyword>
<dbReference type="GO" id="GO:0046872">
    <property type="term" value="F:metal ion binding"/>
    <property type="evidence" value="ECO:0007669"/>
    <property type="project" value="UniProtKB-KW"/>
</dbReference>
<protein>
    <recommendedName>
        <fullName evidence="14">Fluoride-specific ion channel FluC</fullName>
    </recommendedName>
</protein>
<evidence type="ECO:0000256" key="8">
    <source>
        <dbReference type="ARBA" id="ARBA00023065"/>
    </source>
</evidence>
<keyword evidence="9 14" id="KW-0472">Membrane</keyword>
<keyword evidence="16" id="KW-1185">Reference proteome</keyword>
<dbReference type="AlphaFoldDB" id="A0A3B0CUU7"/>
<comment type="catalytic activity">
    <reaction evidence="12">
        <text>fluoride(in) = fluoride(out)</text>
        <dbReference type="Rhea" id="RHEA:76159"/>
        <dbReference type="ChEBI" id="CHEBI:17051"/>
    </reaction>
    <physiologicalReaction direction="left-to-right" evidence="12">
        <dbReference type="Rhea" id="RHEA:76160"/>
    </physiologicalReaction>
</comment>
<dbReference type="EMBL" id="RBAH01000001">
    <property type="protein sequence ID" value="RKN87014.1"/>
    <property type="molecule type" value="Genomic_DNA"/>
</dbReference>
<keyword evidence="2 14" id="KW-0813">Transport</keyword>
<dbReference type="Pfam" id="PF02537">
    <property type="entry name" value="CRCB"/>
    <property type="match status" value="1"/>
</dbReference>
<feature type="binding site" evidence="14">
    <location>
        <position position="50"/>
    </location>
    <ligand>
        <name>Na(+)</name>
        <dbReference type="ChEBI" id="CHEBI:29101"/>
        <note>structural</note>
    </ligand>
</feature>
<evidence type="ECO:0000256" key="11">
    <source>
        <dbReference type="ARBA" id="ARBA00035120"/>
    </source>
</evidence>
<evidence type="ECO:0000256" key="3">
    <source>
        <dbReference type="ARBA" id="ARBA00022475"/>
    </source>
</evidence>
<keyword evidence="4 14" id="KW-0812">Transmembrane</keyword>
<evidence type="ECO:0000256" key="9">
    <source>
        <dbReference type="ARBA" id="ARBA00023136"/>
    </source>
</evidence>
<dbReference type="GO" id="GO:0005886">
    <property type="term" value="C:plasma membrane"/>
    <property type="evidence" value="ECO:0007669"/>
    <property type="project" value="UniProtKB-SubCell"/>
</dbReference>
<accession>A0A3B0CUU7</accession>
<evidence type="ECO:0000256" key="1">
    <source>
        <dbReference type="ARBA" id="ARBA00004651"/>
    </source>
</evidence>
<evidence type="ECO:0000313" key="16">
    <source>
        <dbReference type="Proteomes" id="UP000282311"/>
    </source>
</evidence>
<keyword evidence="8 14" id="KW-0406">Ion transport</keyword>
<keyword evidence="3 14" id="KW-1003">Cell membrane</keyword>
<feature type="transmembrane region" description="Helical" evidence="14">
    <location>
        <begin position="12"/>
        <end position="34"/>
    </location>
</feature>
<dbReference type="Proteomes" id="UP000282311">
    <property type="component" value="Unassembled WGS sequence"/>
</dbReference>
<dbReference type="GO" id="GO:0140114">
    <property type="term" value="P:cellular detoxification of fluoride"/>
    <property type="evidence" value="ECO:0007669"/>
    <property type="project" value="UniProtKB-UniRule"/>
</dbReference>
<evidence type="ECO:0000256" key="5">
    <source>
        <dbReference type="ARBA" id="ARBA00022723"/>
    </source>
</evidence>
<keyword evidence="5 14" id="KW-0479">Metal-binding</keyword>
<name>A0A3B0CUU7_9BACL</name>
<keyword evidence="6 14" id="KW-1133">Transmembrane helix</keyword>
<dbReference type="PANTHER" id="PTHR28259:SF16">
    <property type="entry name" value="FLUORIDE-SPECIFIC ION CHANNEL FLUC 2"/>
    <property type="match status" value="1"/>
</dbReference>
<evidence type="ECO:0000256" key="13">
    <source>
        <dbReference type="ARBA" id="ARBA00049940"/>
    </source>
</evidence>
<dbReference type="GO" id="GO:0062054">
    <property type="term" value="F:fluoride channel activity"/>
    <property type="evidence" value="ECO:0007669"/>
    <property type="project" value="UniProtKB-UniRule"/>
</dbReference>
<evidence type="ECO:0000256" key="10">
    <source>
        <dbReference type="ARBA" id="ARBA00023303"/>
    </source>
</evidence>
<proteinExistence type="inferred from homology"/>